<evidence type="ECO:0000313" key="3">
    <source>
        <dbReference type="Proteomes" id="UP001447008"/>
    </source>
</evidence>
<evidence type="ECO:0000313" key="2">
    <source>
        <dbReference type="EMBL" id="MEM0515659.1"/>
    </source>
</evidence>
<name>A0ABU9MZ68_9GAMM</name>
<reference evidence="2 3" key="1">
    <citation type="submission" date="2024-03" db="EMBL/GenBank/DDBJ databases">
        <title>Pseudoalteromonas qingdaonensis sp. nov., isolated from the intestines of marine benthic organisms.</title>
        <authorList>
            <person name="Lin X."/>
            <person name="Fang S."/>
            <person name="Hu X."/>
        </authorList>
    </citation>
    <scope>NUCLEOTIDE SEQUENCE [LARGE SCALE GENOMIC DNA]</scope>
    <source>
        <strain evidence="2 3">YIC-827</strain>
    </source>
</reference>
<keyword evidence="3" id="KW-1185">Reference proteome</keyword>
<organism evidence="2 3">
    <name type="scientific">Pseudoalteromonas qingdaonensis</name>
    <dbReference type="NCBI Taxonomy" id="3131913"/>
    <lineage>
        <taxon>Bacteria</taxon>
        <taxon>Pseudomonadati</taxon>
        <taxon>Pseudomonadota</taxon>
        <taxon>Gammaproteobacteria</taxon>
        <taxon>Alteromonadales</taxon>
        <taxon>Pseudoalteromonadaceae</taxon>
        <taxon>Pseudoalteromonas</taxon>
    </lineage>
</organism>
<sequence>MNPVNTLNQTAANHVATKPSKRKAKMMAKLNRFGKELALSGVVRYK</sequence>
<proteinExistence type="predicted"/>
<evidence type="ECO:0000256" key="1">
    <source>
        <dbReference type="SAM" id="MobiDB-lite"/>
    </source>
</evidence>
<dbReference type="RefSeq" id="WP_199774431.1">
    <property type="nucleotide sequence ID" value="NZ_JBCGCU010000009.1"/>
</dbReference>
<feature type="compositionally biased region" description="Polar residues" evidence="1">
    <location>
        <begin position="1"/>
        <end position="12"/>
    </location>
</feature>
<feature type="region of interest" description="Disordered" evidence="1">
    <location>
        <begin position="1"/>
        <end position="23"/>
    </location>
</feature>
<gene>
    <name evidence="2" type="ORF">WCN91_09590</name>
</gene>
<dbReference type="Proteomes" id="UP001447008">
    <property type="component" value="Unassembled WGS sequence"/>
</dbReference>
<protein>
    <submittedName>
        <fullName evidence="2">Uncharacterized protein</fullName>
    </submittedName>
</protein>
<comment type="caution">
    <text evidence="2">The sequence shown here is derived from an EMBL/GenBank/DDBJ whole genome shotgun (WGS) entry which is preliminary data.</text>
</comment>
<accession>A0ABU9MZ68</accession>
<dbReference type="EMBL" id="JBCGCU010000009">
    <property type="protein sequence ID" value="MEM0515659.1"/>
    <property type="molecule type" value="Genomic_DNA"/>
</dbReference>